<dbReference type="SMART" id="SM00388">
    <property type="entry name" value="HisKA"/>
    <property type="match status" value="1"/>
</dbReference>
<dbReference type="PANTHER" id="PTHR43065:SF10">
    <property type="entry name" value="PEROXIDE STRESS-ACTIVATED HISTIDINE KINASE MAK3"/>
    <property type="match status" value="1"/>
</dbReference>
<dbReference type="InterPro" id="IPR036097">
    <property type="entry name" value="HisK_dim/P_sf"/>
</dbReference>
<keyword evidence="6" id="KW-0418">Kinase</keyword>
<dbReference type="PRINTS" id="PR00344">
    <property type="entry name" value="BCTRLSENSOR"/>
</dbReference>
<dbReference type="PANTHER" id="PTHR43065">
    <property type="entry name" value="SENSOR HISTIDINE KINASE"/>
    <property type="match status" value="1"/>
</dbReference>
<dbReference type="AlphaFoldDB" id="A0A917KGR3"/>
<evidence type="ECO:0000256" key="4">
    <source>
        <dbReference type="ARBA" id="ARBA00022679"/>
    </source>
</evidence>
<dbReference type="CDD" id="cd00075">
    <property type="entry name" value="HATPase"/>
    <property type="match status" value="1"/>
</dbReference>
<name>A0A917KGR3_9BACL</name>
<dbReference type="InterPro" id="IPR036890">
    <property type="entry name" value="HATPase_C_sf"/>
</dbReference>
<dbReference type="EMBL" id="BMOY01000039">
    <property type="protein sequence ID" value="GGJ11679.1"/>
    <property type="molecule type" value="Genomic_DNA"/>
</dbReference>
<dbReference type="CDD" id="cd00082">
    <property type="entry name" value="HisKA"/>
    <property type="match status" value="1"/>
</dbReference>
<evidence type="ECO:0000313" key="10">
    <source>
        <dbReference type="EMBL" id="GGJ11679.1"/>
    </source>
</evidence>
<keyword evidence="3" id="KW-0597">Phosphoprotein</keyword>
<keyword evidence="8" id="KW-0902">Two-component regulatory system</keyword>
<comment type="caution">
    <text evidence="10">The sequence shown here is derived from an EMBL/GenBank/DDBJ whole genome shotgun (WGS) entry which is preliminary data.</text>
</comment>
<keyword evidence="7" id="KW-0067">ATP-binding</keyword>
<dbReference type="Pfam" id="PF00512">
    <property type="entry name" value="HisKA"/>
    <property type="match status" value="1"/>
</dbReference>
<dbReference type="GO" id="GO:0000155">
    <property type="term" value="F:phosphorelay sensor kinase activity"/>
    <property type="evidence" value="ECO:0007669"/>
    <property type="project" value="InterPro"/>
</dbReference>
<dbReference type="InterPro" id="IPR003661">
    <property type="entry name" value="HisK_dim/P_dom"/>
</dbReference>
<evidence type="ECO:0000256" key="7">
    <source>
        <dbReference type="ARBA" id="ARBA00022840"/>
    </source>
</evidence>
<evidence type="ECO:0000256" key="6">
    <source>
        <dbReference type="ARBA" id="ARBA00022777"/>
    </source>
</evidence>
<gene>
    <name evidence="10" type="ORF">GCM10010885_21190</name>
</gene>
<feature type="domain" description="Histidine kinase" evidence="9">
    <location>
        <begin position="149"/>
        <end position="356"/>
    </location>
</feature>
<evidence type="ECO:0000256" key="1">
    <source>
        <dbReference type="ARBA" id="ARBA00000085"/>
    </source>
</evidence>
<evidence type="ECO:0000259" key="9">
    <source>
        <dbReference type="PROSITE" id="PS50109"/>
    </source>
</evidence>
<reference evidence="10" key="2">
    <citation type="submission" date="2020-09" db="EMBL/GenBank/DDBJ databases">
        <authorList>
            <person name="Sun Q."/>
            <person name="Ohkuma M."/>
        </authorList>
    </citation>
    <scope>NUCLEOTIDE SEQUENCE</scope>
    <source>
        <strain evidence="10">JCM 18487</strain>
    </source>
</reference>
<sequence>MSLHEMPYSVGHGMLLPSAWVERINAGVLYLDCNLNVTVHNRLAQQLFVPRVPLWQPVPLQQLLSPDSEGYRVLARLAARPRDVRDLLVLWENEGEIRHVLLDAFAEAGDRHTVPGVWLMTKDLSHFSALEQQVSRSHKLATLSKVAAGVAHEIRNPLTTLKGFLQILAQRLTDARMAAEIEYVRMMLNEIGRVEDMVSELLLLAKPHPVRRVPCALPQLVAELGPAIAELAAEHGVTYSFACDDVPELPLDPALIKHMVMNLVKNAVEAMEHGGELRIHVRNEGAWVVMDVSDTGPGIPFYQMDRIFDAFFTTKEKGTGLGLPVCQRIAGDHGGEVRVSSKGFGTTVSVWLPVQAPAEV</sequence>
<dbReference type="InterPro" id="IPR003594">
    <property type="entry name" value="HATPase_dom"/>
</dbReference>
<keyword evidence="11" id="KW-1185">Reference proteome</keyword>
<dbReference type="SUPFAM" id="SSF47384">
    <property type="entry name" value="Homodimeric domain of signal transducing histidine kinase"/>
    <property type="match status" value="1"/>
</dbReference>
<reference evidence="10" key="1">
    <citation type="journal article" date="2014" name="Int. J. Syst. Evol. Microbiol.">
        <title>Complete genome sequence of Corynebacterium casei LMG S-19264T (=DSM 44701T), isolated from a smear-ripened cheese.</title>
        <authorList>
            <consortium name="US DOE Joint Genome Institute (JGI-PGF)"/>
            <person name="Walter F."/>
            <person name="Albersmeier A."/>
            <person name="Kalinowski J."/>
            <person name="Ruckert C."/>
        </authorList>
    </citation>
    <scope>NUCLEOTIDE SEQUENCE</scope>
    <source>
        <strain evidence="10">JCM 18487</strain>
    </source>
</reference>
<evidence type="ECO:0000256" key="3">
    <source>
        <dbReference type="ARBA" id="ARBA00022553"/>
    </source>
</evidence>
<accession>A0A917KGR3</accession>
<dbReference type="Proteomes" id="UP000637695">
    <property type="component" value="Unassembled WGS sequence"/>
</dbReference>
<dbReference type="Gene3D" id="3.30.565.10">
    <property type="entry name" value="Histidine kinase-like ATPase, C-terminal domain"/>
    <property type="match status" value="1"/>
</dbReference>
<dbReference type="SMART" id="SM00387">
    <property type="entry name" value="HATPase_c"/>
    <property type="match status" value="1"/>
</dbReference>
<dbReference type="GO" id="GO:0005524">
    <property type="term" value="F:ATP binding"/>
    <property type="evidence" value="ECO:0007669"/>
    <property type="project" value="UniProtKB-KW"/>
</dbReference>
<dbReference type="InterPro" id="IPR005467">
    <property type="entry name" value="His_kinase_dom"/>
</dbReference>
<dbReference type="EC" id="2.7.13.3" evidence="2"/>
<organism evidence="10 11">
    <name type="scientific">Alicyclobacillus cellulosilyticus</name>
    <dbReference type="NCBI Taxonomy" id="1003997"/>
    <lineage>
        <taxon>Bacteria</taxon>
        <taxon>Bacillati</taxon>
        <taxon>Bacillota</taxon>
        <taxon>Bacilli</taxon>
        <taxon>Bacillales</taxon>
        <taxon>Alicyclobacillaceae</taxon>
        <taxon>Alicyclobacillus</taxon>
    </lineage>
</organism>
<keyword evidence="5" id="KW-0547">Nucleotide-binding</keyword>
<dbReference type="SUPFAM" id="SSF55874">
    <property type="entry name" value="ATPase domain of HSP90 chaperone/DNA topoisomerase II/histidine kinase"/>
    <property type="match status" value="1"/>
</dbReference>
<dbReference type="InterPro" id="IPR004358">
    <property type="entry name" value="Sig_transdc_His_kin-like_C"/>
</dbReference>
<evidence type="ECO:0000256" key="5">
    <source>
        <dbReference type="ARBA" id="ARBA00022741"/>
    </source>
</evidence>
<dbReference type="Gene3D" id="1.10.287.130">
    <property type="match status" value="1"/>
</dbReference>
<dbReference type="RefSeq" id="WP_229776819.1">
    <property type="nucleotide sequence ID" value="NZ_BMOY01000039.1"/>
</dbReference>
<proteinExistence type="predicted"/>
<dbReference type="Pfam" id="PF02518">
    <property type="entry name" value="HATPase_c"/>
    <property type="match status" value="1"/>
</dbReference>
<dbReference type="PROSITE" id="PS50109">
    <property type="entry name" value="HIS_KIN"/>
    <property type="match status" value="1"/>
</dbReference>
<keyword evidence="4" id="KW-0808">Transferase</keyword>
<comment type="catalytic activity">
    <reaction evidence="1">
        <text>ATP + protein L-histidine = ADP + protein N-phospho-L-histidine.</text>
        <dbReference type="EC" id="2.7.13.3"/>
    </reaction>
</comment>
<protein>
    <recommendedName>
        <fullName evidence="2">histidine kinase</fullName>
        <ecNumber evidence="2">2.7.13.3</ecNumber>
    </recommendedName>
</protein>
<evidence type="ECO:0000313" key="11">
    <source>
        <dbReference type="Proteomes" id="UP000637695"/>
    </source>
</evidence>
<evidence type="ECO:0000256" key="8">
    <source>
        <dbReference type="ARBA" id="ARBA00023012"/>
    </source>
</evidence>
<evidence type="ECO:0000256" key="2">
    <source>
        <dbReference type="ARBA" id="ARBA00012438"/>
    </source>
</evidence>